<dbReference type="GO" id="GO:0016020">
    <property type="term" value="C:membrane"/>
    <property type="evidence" value="ECO:0007669"/>
    <property type="project" value="UniProtKB-SubCell"/>
</dbReference>
<dbReference type="Gene3D" id="1.10.630.10">
    <property type="entry name" value="Cytochrome P450"/>
    <property type="match status" value="1"/>
</dbReference>
<evidence type="ECO:0000256" key="9">
    <source>
        <dbReference type="ARBA" id="ARBA00023002"/>
    </source>
</evidence>
<dbReference type="SUPFAM" id="SSF48264">
    <property type="entry name" value="Cytochrome P450"/>
    <property type="match status" value="1"/>
</dbReference>
<comment type="pathway">
    <text evidence="3">Secondary metabolite biosynthesis; terpenoid biosynthesis.</text>
</comment>
<dbReference type="PANTHER" id="PTHR24305:SF166">
    <property type="entry name" value="CYTOCHROME P450 12A4, MITOCHONDRIAL-RELATED"/>
    <property type="match status" value="1"/>
</dbReference>
<evidence type="ECO:0000256" key="4">
    <source>
        <dbReference type="ARBA" id="ARBA00010617"/>
    </source>
</evidence>
<dbReference type="Proteomes" id="UP000521943">
    <property type="component" value="Unassembled WGS sequence"/>
</dbReference>
<dbReference type="PANTHER" id="PTHR24305">
    <property type="entry name" value="CYTOCHROME P450"/>
    <property type="match status" value="1"/>
</dbReference>
<keyword evidence="5 13" id="KW-0349">Heme</keyword>
<organism evidence="14 15">
    <name type="scientific">Ephemerocybe angulata</name>
    <dbReference type="NCBI Taxonomy" id="980116"/>
    <lineage>
        <taxon>Eukaryota</taxon>
        <taxon>Fungi</taxon>
        <taxon>Dikarya</taxon>
        <taxon>Basidiomycota</taxon>
        <taxon>Agaricomycotina</taxon>
        <taxon>Agaricomycetes</taxon>
        <taxon>Agaricomycetidae</taxon>
        <taxon>Agaricales</taxon>
        <taxon>Agaricineae</taxon>
        <taxon>Psathyrellaceae</taxon>
        <taxon>Ephemerocybe</taxon>
    </lineage>
</organism>
<protein>
    <submittedName>
        <fullName evidence="14">Cytochrome P450</fullName>
    </submittedName>
</protein>
<dbReference type="AlphaFoldDB" id="A0A8H6HRX1"/>
<evidence type="ECO:0000313" key="15">
    <source>
        <dbReference type="Proteomes" id="UP000521943"/>
    </source>
</evidence>
<keyword evidence="12" id="KW-0472">Membrane</keyword>
<sequence>MAASFLQLLAAFLFSWFGYKALKLVFARDPFSHIPGPAPTSWITGSMLTLFNKKALEYHIRLPKTWEGNKHHRLHEEPKFVHFRPESPAPYHHQGPKYIRRADRFLTTKPHGVRSGTSFDFGGPSSQTRKLLTPVFSIAHMREMTPLFHNVVHKLRQSIEQEVAEGEAEIDMLEWMTRTALELIGQSGFGYSFDSLEPGSHRHPFAISLKNLVRGINTPSMMMGRFLILPYVYGIGSSRFQRIVIDALPWKDLRAVRDMVDIMHKTSVEIFEATKQSLREGKDLSTRIGGGKDIMSILVKANMDASVEDRMPESELLAQISTLTFAGMDTTSNALARILHLLSENQDVQDRLREEITVAYEEHGGDLDYETLTSLPYLDAICRETLRVYPPVPNLGRQTRQDIMLPLSSPITTKDGQEVSEVFIPKDTRIVISLLNCNRDPKIWGPDAAVWKPERWLNPLPESVAEARVPGVYSNLMTFLGGGRACIGFKFSQLEMKVVLGLLLQSFRFSPSDKKVVWHMTGIVQPTVEGPEADGQEETRLQLPLKVSLLNAK</sequence>
<dbReference type="OrthoDB" id="1470350at2759"/>
<gene>
    <name evidence="14" type="ORF">DFP72DRAFT_496551</name>
</gene>
<keyword evidence="11" id="KW-0503">Monooxygenase</keyword>
<evidence type="ECO:0000256" key="5">
    <source>
        <dbReference type="ARBA" id="ARBA00022617"/>
    </source>
</evidence>
<evidence type="ECO:0000256" key="7">
    <source>
        <dbReference type="ARBA" id="ARBA00022723"/>
    </source>
</evidence>
<dbReference type="GO" id="GO:0004497">
    <property type="term" value="F:monooxygenase activity"/>
    <property type="evidence" value="ECO:0007669"/>
    <property type="project" value="UniProtKB-KW"/>
</dbReference>
<name>A0A8H6HRX1_9AGAR</name>
<evidence type="ECO:0000256" key="2">
    <source>
        <dbReference type="ARBA" id="ARBA00004370"/>
    </source>
</evidence>
<keyword evidence="6" id="KW-0812">Transmembrane</keyword>
<dbReference type="GO" id="GO:0005506">
    <property type="term" value="F:iron ion binding"/>
    <property type="evidence" value="ECO:0007669"/>
    <property type="project" value="InterPro"/>
</dbReference>
<dbReference type="InterPro" id="IPR002401">
    <property type="entry name" value="Cyt_P450_E_grp-I"/>
</dbReference>
<dbReference type="PRINTS" id="PR00385">
    <property type="entry name" value="P450"/>
</dbReference>
<dbReference type="GO" id="GO:0016705">
    <property type="term" value="F:oxidoreductase activity, acting on paired donors, with incorporation or reduction of molecular oxygen"/>
    <property type="evidence" value="ECO:0007669"/>
    <property type="project" value="InterPro"/>
</dbReference>
<keyword evidence="9" id="KW-0560">Oxidoreductase</keyword>
<evidence type="ECO:0000256" key="11">
    <source>
        <dbReference type="ARBA" id="ARBA00023033"/>
    </source>
</evidence>
<dbReference type="Pfam" id="PF00067">
    <property type="entry name" value="p450"/>
    <property type="match status" value="1"/>
</dbReference>
<reference evidence="14 15" key="1">
    <citation type="submission" date="2020-07" db="EMBL/GenBank/DDBJ databases">
        <title>Comparative genomics of pyrophilous fungi reveals a link between fire events and developmental genes.</title>
        <authorList>
            <consortium name="DOE Joint Genome Institute"/>
            <person name="Steindorff A.S."/>
            <person name="Carver A."/>
            <person name="Calhoun S."/>
            <person name="Stillman K."/>
            <person name="Liu H."/>
            <person name="Lipzen A."/>
            <person name="Pangilinan J."/>
            <person name="Labutti K."/>
            <person name="Bruns T.D."/>
            <person name="Grigoriev I.V."/>
        </authorList>
    </citation>
    <scope>NUCLEOTIDE SEQUENCE [LARGE SCALE GENOMIC DNA]</scope>
    <source>
        <strain evidence="14 15">CBS 144469</strain>
    </source>
</reference>
<comment type="similarity">
    <text evidence="4">Belongs to the cytochrome P450 family.</text>
</comment>
<comment type="cofactor">
    <cofactor evidence="1 13">
        <name>heme</name>
        <dbReference type="ChEBI" id="CHEBI:30413"/>
    </cofactor>
</comment>
<keyword evidence="8" id="KW-1133">Transmembrane helix</keyword>
<evidence type="ECO:0000256" key="8">
    <source>
        <dbReference type="ARBA" id="ARBA00022989"/>
    </source>
</evidence>
<keyword evidence="15" id="KW-1185">Reference proteome</keyword>
<accession>A0A8H6HRX1</accession>
<evidence type="ECO:0000256" key="12">
    <source>
        <dbReference type="ARBA" id="ARBA00023136"/>
    </source>
</evidence>
<evidence type="ECO:0000256" key="1">
    <source>
        <dbReference type="ARBA" id="ARBA00001971"/>
    </source>
</evidence>
<keyword evidence="10 13" id="KW-0408">Iron</keyword>
<evidence type="ECO:0000256" key="6">
    <source>
        <dbReference type="ARBA" id="ARBA00022692"/>
    </source>
</evidence>
<dbReference type="PRINTS" id="PR00463">
    <property type="entry name" value="EP450I"/>
</dbReference>
<comment type="subcellular location">
    <subcellularLocation>
        <location evidence="2">Membrane</location>
    </subcellularLocation>
</comment>
<dbReference type="EMBL" id="JACGCI010000051">
    <property type="protein sequence ID" value="KAF6751312.1"/>
    <property type="molecule type" value="Genomic_DNA"/>
</dbReference>
<dbReference type="GO" id="GO:0020037">
    <property type="term" value="F:heme binding"/>
    <property type="evidence" value="ECO:0007669"/>
    <property type="project" value="InterPro"/>
</dbReference>
<dbReference type="InterPro" id="IPR036396">
    <property type="entry name" value="Cyt_P450_sf"/>
</dbReference>
<comment type="caution">
    <text evidence="14">The sequence shown here is derived from an EMBL/GenBank/DDBJ whole genome shotgun (WGS) entry which is preliminary data.</text>
</comment>
<evidence type="ECO:0000256" key="10">
    <source>
        <dbReference type="ARBA" id="ARBA00023004"/>
    </source>
</evidence>
<evidence type="ECO:0000256" key="3">
    <source>
        <dbReference type="ARBA" id="ARBA00004721"/>
    </source>
</evidence>
<dbReference type="InterPro" id="IPR001128">
    <property type="entry name" value="Cyt_P450"/>
</dbReference>
<proteinExistence type="inferred from homology"/>
<feature type="binding site" description="axial binding residue" evidence="13">
    <location>
        <position position="486"/>
    </location>
    <ligand>
        <name>heme</name>
        <dbReference type="ChEBI" id="CHEBI:30413"/>
    </ligand>
    <ligandPart>
        <name>Fe</name>
        <dbReference type="ChEBI" id="CHEBI:18248"/>
    </ligandPart>
</feature>
<dbReference type="InterPro" id="IPR050121">
    <property type="entry name" value="Cytochrome_P450_monoxygenase"/>
</dbReference>
<evidence type="ECO:0000256" key="13">
    <source>
        <dbReference type="PIRSR" id="PIRSR602401-1"/>
    </source>
</evidence>
<keyword evidence="7 13" id="KW-0479">Metal-binding</keyword>
<evidence type="ECO:0000313" key="14">
    <source>
        <dbReference type="EMBL" id="KAF6751312.1"/>
    </source>
</evidence>
<dbReference type="CDD" id="cd11069">
    <property type="entry name" value="CYP_FUM15-like"/>
    <property type="match status" value="1"/>
</dbReference>